<evidence type="ECO:0000256" key="2">
    <source>
        <dbReference type="ARBA" id="ARBA00022670"/>
    </source>
</evidence>
<dbReference type="Pfam" id="PF18348">
    <property type="entry name" value="SH3_16"/>
    <property type="match status" value="1"/>
</dbReference>
<evidence type="ECO:0000313" key="8">
    <source>
        <dbReference type="Proteomes" id="UP000721861"/>
    </source>
</evidence>
<dbReference type="InterPro" id="IPR003646">
    <property type="entry name" value="SH3-like_bac-type"/>
</dbReference>
<dbReference type="Gene3D" id="3.90.1720.10">
    <property type="entry name" value="endopeptidase domain like (from Nostoc punctiforme)"/>
    <property type="match status" value="1"/>
</dbReference>
<dbReference type="RefSeq" id="WP_212230470.1">
    <property type="nucleotide sequence ID" value="NZ_JAGUCN010000026.1"/>
</dbReference>
<evidence type="ECO:0000259" key="6">
    <source>
        <dbReference type="PROSITE" id="PS51935"/>
    </source>
</evidence>
<dbReference type="InterPro" id="IPR041382">
    <property type="entry name" value="SH3_16"/>
</dbReference>
<evidence type="ECO:0000256" key="4">
    <source>
        <dbReference type="ARBA" id="ARBA00022807"/>
    </source>
</evidence>
<keyword evidence="4" id="KW-0788">Thiol protease</keyword>
<dbReference type="InterPro" id="IPR000064">
    <property type="entry name" value="NLP_P60_dom"/>
</dbReference>
<dbReference type="SUPFAM" id="SSF54001">
    <property type="entry name" value="Cysteine proteinases"/>
    <property type="match status" value="1"/>
</dbReference>
<name>A0ABS5KE67_9BACT</name>
<sequence>MEKSICTYGFIPVRNEATERSEMVTQLLFGDTFDVIERADDWCKIQLHDDNYIGWINAKLVAKLSEKEVERWINAEKWTVPAPFIRVVSEPDKTTHLLSGGSSVFFNSSDRNSFTIGNKEYYISGNYSASKPASSIADNATAFINAPYLWGGRSFYGIDCSGFTQVVLKMSGIQLPRDASQQVELGSIISFVEEAALGDLAFFDNEEGTITHVGLCLGKGDIIHASGRVRLDKLDHQGIFNEDTRTYTHKLRVIKRIL</sequence>
<comment type="similarity">
    <text evidence="1">Belongs to the peptidase C40 family.</text>
</comment>
<dbReference type="Proteomes" id="UP000721861">
    <property type="component" value="Unassembled WGS sequence"/>
</dbReference>
<evidence type="ECO:0000259" key="5">
    <source>
        <dbReference type="PROSITE" id="PS51781"/>
    </source>
</evidence>
<keyword evidence="3" id="KW-0378">Hydrolase</keyword>
<dbReference type="PANTHER" id="PTHR47053">
    <property type="entry name" value="MUREIN DD-ENDOPEPTIDASE MEPH-RELATED"/>
    <property type="match status" value="1"/>
</dbReference>
<evidence type="ECO:0000313" key="7">
    <source>
        <dbReference type="EMBL" id="MBS2213344.1"/>
    </source>
</evidence>
<protein>
    <submittedName>
        <fullName evidence="7">C40 family peptidase</fullName>
    </submittedName>
</protein>
<keyword evidence="2" id="KW-0645">Protease</keyword>
<organism evidence="7 8">
    <name type="scientific">Carboxylicivirga mesophila</name>
    <dbReference type="NCBI Taxonomy" id="1166478"/>
    <lineage>
        <taxon>Bacteria</taxon>
        <taxon>Pseudomonadati</taxon>
        <taxon>Bacteroidota</taxon>
        <taxon>Bacteroidia</taxon>
        <taxon>Marinilabiliales</taxon>
        <taxon>Marinilabiliaceae</taxon>
        <taxon>Carboxylicivirga</taxon>
    </lineage>
</organism>
<dbReference type="EMBL" id="JAGUCN010000026">
    <property type="protein sequence ID" value="MBS2213344.1"/>
    <property type="molecule type" value="Genomic_DNA"/>
</dbReference>
<dbReference type="PANTHER" id="PTHR47053:SF1">
    <property type="entry name" value="MUREIN DD-ENDOPEPTIDASE MEPH-RELATED"/>
    <property type="match status" value="1"/>
</dbReference>
<comment type="caution">
    <text evidence="7">The sequence shown here is derived from an EMBL/GenBank/DDBJ whole genome shotgun (WGS) entry which is preliminary data.</text>
</comment>
<keyword evidence="8" id="KW-1185">Reference proteome</keyword>
<dbReference type="SUPFAM" id="SSF82057">
    <property type="entry name" value="Prokaryotic SH3-related domain"/>
    <property type="match status" value="1"/>
</dbReference>
<dbReference type="Pfam" id="PF00877">
    <property type="entry name" value="NLPC_P60"/>
    <property type="match status" value="1"/>
</dbReference>
<dbReference type="PROSITE" id="PS51781">
    <property type="entry name" value="SH3B"/>
    <property type="match status" value="1"/>
</dbReference>
<evidence type="ECO:0000256" key="1">
    <source>
        <dbReference type="ARBA" id="ARBA00007074"/>
    </source>
</evidence>
<accession>A0ABS5KE67</accession>
<gene>
    <name evidence="7" type="ORF">KEM09_18155</name>
</gene>
<evidence type="ECO:0000256" key="3">
    <source>
        <dbReference type="ARBA" id="ARBA00022801"/>
    </source>
</evidence>
<dbReference type="InterPro" id="IPR038765">
    <property type="entry name" value="Papain-like_cys_pep_sf"/>
</dbReference>
<dbReference type="Gene3D" id="2.30.30.40">
    <property type="entry name" value="SH3 Domains"/>
    <property type="match status" value="1"/>
</dbReference>
<dbReference type="PROSITE" id="PS51935">
    <property type="entry name" value="NLPC_P60"/>
    <property type="match status" value="1"/>
</dbReference>
<proteinExistence type="inferred from homology"/>
<feature type="domain" description="SH3b" evidence="5">
    <location>
        <begin position="1"/>
        <end position="65"/>
    </location>
</feature>
<dbReference type="InterPro" id="IPR051202">
    <property type="entry name" value="Peptidase_C40"/>
</dbReference>
<reference evidence="7 8" key="1">
    <citation type="journal article" date="2014" name="Int. J. Syst. Evol. Microbiol.">
        <title>Carboxylicivirga gen. nov. in the family Marinilabiliaceae with two novel species, Carboxylicivirga mesophila sp. nov. and Carboxylicivirga taeanensis sp. nov., and reclassification of Cytophaga fermentans as Saccharicrinis fermentans gen. nov., comb. nov.</title>
        <authorList>
            <person name="Yang S.H."/>
            <person name="Seo H.S."/>
            <person name="Woo J.H."/>
            <person name="Oh H.M."/>
            <person name="Jang H."/>
            <person name="Lee J.H."/>
            <person name="Kim S.J."/>
            <person name="Kwon K.K."/>
        </authorList>
    </citation>
    <scope>NUCLEOTIDE SEQUENCE [LARGE SCALE GENOMIC DNA]</scope>
    <source>
        <strain evidence="7 8">JCM 18290</strain>
    </source>
</reference>
<feature type="domain" description="NlpC/P60" evidence="6">
    <location>
        <begin position="130"/>
        <end position="258"/>
    </location>
</feature>